<keyword evidence="3" id="KW-1185">Reference proteome</keyword>
<dbReference type="EMBL" id="LSSN01000778">
    <property type="protein sequence ID" value="OMJ22377.1"/>
    <property type="molecule type" value="Genomic_DNA"/>
</dbReference>
<comment type="caution">
    <text evidence="2">The sequence shown here is derived from an EMBL/GenBank/DDBJ whole genome shotgun (WGS) entry which is preliminary data.</text>
</comment>
<dbReference type="PANTHER" id="PTHR33119">
    <property type="entry name" value="IFI3P"/>
    <property type="match status" value="1"/>
</dbReference>
<dbReference type="Proteomes" id="UP000187283">
    <property type="component" value="Unassembled WGS sequence"/>
</dbReference>
<name>A0A1R1Y5W1_9FUNG</name>
<organism evidence="2 3">
    <name type="scientific">Smittium culicis</name>
    <dbReference type="NCBI Taxonomy" id="133412"/>
    <lineage>
        <taxon>Eukaryota</taxon>
        <taxon>Fungi</taxon>
        <taxon>Fungi incertae sedis</taxon>
        <taxon>Zoopagomycota</taxon>
        <taxon>Kickxellomycotina</taxon>
        <taxon>Harpellomycetes</taxon>
        <taxon>Harpellales</taxon>
        <taxon>Legeriomycetaceae</taxon>
        <taxon>Smittium</taxon>
    </lineage>
</organism>
<evidence type="ECO:0000313" key="3">
    <source>
        <dbReference type="Proteomes" id="UP000187283"/>
    </source>
</evidence>
<dbReference type="InterPro" id="IPR049192">
    <property type="entry name" value="DUF4246_C"/>
</dbReference>
<dbReference type="OrthoDB" id="415532at2759"/>
<protein>
    <recommendedName>
        <fullName evidence="1">DUF4246 domain-containing protein</fullName>
    </recommendedName>
</protein>
<dbReference type="Pfam" id="PF14033">
    <property type="entry name" value="DUF4246"/>
    <property type="match status" value="1"/>
</dbReference>
<reference evidence="2 3" key="1">
    <citation type="submission" date="2017-01" db="EMBL/GenBank/DDBJ databases">
        <authorList>
            <person name="Mah S.A."/>
            <person name="Swanson W.J."/>
            <person name="Moy G.W."/>
            <person name="Vacquier V.D."/>
        </authorList>
    </citation>
    <scope>NUCLEOTIDE SEQUENCE [LARGE SCALE GENOMIC DNA]</scope>
    <source>
        <strain evidence="2 3">GSMNP</strain>
    </source>
</reference>
<dbReference type="STRING" id="133412.A0A1R1Y5W1"/>
<dbReference type="PANTHER" id="PTHR33119:SF1">
    <property type="entry name" value="FE2OG DIOXYGENASE DOMAIN-CONTAINING PROTEIN"/>
    <property type="match status" value="1"/>
</dbReference>
<evidence type="ECO:0000259" key="1">
    <source>
        <dbReference type="Pfam" id="PF14033"/>
    </source>
</evidence>
<dbReference type="InterPro" id="IPR025340">
    <property type="entry name" value="DUF4246"/>
</dbReference>
<evidence type="ECO:0000313" key="2">
    <source>
        <dbReference type="EMBL" id="OMJ22377.1"/>
    </source>
</evidence>
<proteinExistence type="predicted"/>
<sequence length="444" mass="51086">MAYKKIKDRFKSPYSGISYECLNLSVTQAELDVISVLCKIKNKINWEQEIKSPKARTKLFNELSEEFSENSIQFAFDELRYYIRKGRSEGILPGPVDKTYTSDSIIPENLQECLINQVKKLENVPDNELNWRPSSNKQILDLVDPLLYPLVLGETRAISNCVDPCEVIDWKSVIGSGKVCNLMIEPKTLEVYDYHNLWDQYLDSAYFYHKYQWLPAEIKVNSKGKAKILSYINNLHPDIHKDLYTTIEDIFGRFIPIIQKSLTDTALYNNELDWGRVSYNDLPVESFNEYAFRQCAKRGLLTEEQKKYIEKNGIENAIPSDACKELLSENYEMFKKRKPPTGLKFDPRKIPTGIKKIGLKNTRLQVVVKLENIVLTPSNSKYEGGVWSVDGIKDEFIISSAIYYYDKENVTESQLDFRTITTNPSLSLGGEVSAGNIVNLCFYI</sequence>
<dbReference type="AlphaFoldDB" id="A0A1R1Y5W1"/>
<gene>
    <name evidence="2" type="ORF">AYI70_g2912</name>
</gene>
<accession>A0A1R1Y5W1</accession>
<feature type="domain" description="DUF4246" evidence="1">
    <location>
        <begin position="70"/>
        <end position="422"/>
    </location>
</feature>